<sequence>MKYLLAPLFYVLTASLAAAHDSVHLHHHLNDSGWLPVVAGILLIVAASVLLATRR</sequence>
<evidence type="ECO:0000256" key="1">
    <source>
        <dbReference type="SAM" id="Phobius"/>
    </source>
</evidence>
<dbReference type="AlphaFoldDB" id="A0A0F9I3G5"/>
<protein>
    <submittedName>
        <fullName evidence="2">Uncharacterized protein</fullName>
    </submittedName>
</protein>
<name>A0A0F9I3G5_9ZZZZ</name>
<dbReference type="EMBL" id="LAZR01013422">
    <property type="protein sequence ID" value="KKM22032.1"/>
    <property type="molecule type" value="Genomic_DNA"/>
</dbReference>
<keyword evidence="1" id="KW-1133">Transmembrane helix</keyword>
<reference evidence="2" key="1">
    <citation type="journal article" date="2015" name="Nature">
        <title>Complex archaea that bridge the gap between prokaryotes and eukaryotes.</title>
        <authorList>
            <person name="Spang A."/>
            <person name="Saw J.H."/>
            <person name="Jorgensen S.L."/>
            <person name="Zaremba-Niedzwiedzka K."/>
            <person name="Martijn J."/>
            <person name="Lind A.E."/>
            <person name="van Eijk R."/>
            <person name="Schleper C."/>
            <person name="Guy L."/>
            <person name="Ettema T.J."/>
        </authorList>
    </citation>
    <scope>NUCLEOTIDE SEQUENCE</scope>
</reference>
<feature type="transmembrane region" description="Helical" evidence="1">
    <location>
        <begin position="33"/>
        <end position="52"/>
    </location>
</feature>
<organism evidence="2">
    <name type="scientific">marine sediment metagenome</name>
    <dbReference type="NCBI Taxonomy" id="412755"/>
    <lineage>
        <taxon>unclassified sequences</taxon>
        <taxon>metagenomes</taxon>
        <taxon>ecological metagenomes</taxon>
    </lineage>
</organism>
<comment type="caution">
    <text evidence="2">The sequence shown here is derived from an EMBL/GenBank/DDBJ whole genome shotgun (WGS) entry which is preliminary data.</text>
</comment>
<keyword evidence="1" id="KW-0472">Membrane</keyword>
<gene>
    <name evidence="2" type="ORF">LCGC14_1629450</name>
</gene>
<accession>A0A0F9I3G5</accession>
<keyword evidence="1" id="KW-0812">Transmembrane</keyword>
<proteinExistence type="predicted"/>
<evidence type="ECO:0000313" key="2">
    <source>
        <dbReference type="EMBL" id="KKM22032.1"/>
    </source>
</evidence>